<keyword evidence="1 2" id="KW-0694">RNA-binding</keyword>
<feature type="compositionally biased region" description="Polar residues" evidence="3">
    <location>
        <begin position="328"/>
        <end position="360"/>
    </location>
</feature>
<evidence type="ECO:0000256" key="3">
    <source>
        <dbReference type="SAM" id="MobiDB-lite"/>
    </source>
</evidence>
<dbReference type="GO" id="GO:0045727">
    <property type="term" value="P:positive regulation of translation"/>
    <property type="evidence" value="ECO:0007669"/>
    <property type="project" value="TreeGrafter"/>
</dbReference>
<evidence type="ECO:0000259" key="4">
    <source>
        <dbReference type="PROSITE" id="PS50961"/>
    </source>
</evidence>
<evidence type="ECO:0000313" key="5">
    <source>
        <dbReference type="Ensembl" id="ENSHCOP00000006400.1"/>
    </source>
</evidence>
<name>A0A3Q2XNV1_HIPCM</name>
<feature type="compositionally biased region" description="Basic and acidic residues" evidence="3">
    <location>
        <begin position="509"/>
        <end position="520"/>
    </location>
</feature>
<dbReference type="GO" id="GO:0010494">
    <property type="term" value="C:cytoplasmic stress granule"/>
    <property type="evidence" value="ECO:0007669"/>
    <property type="project" value="TreeGrafter"/>
</dbReference>
<dbReference type="InterPro" id="IPR045180">
    <property type="entry name" value="La_dom_prot"/>
</dbReference>
<evidence type="ECO:0000256" key="1">
    <source>
        <dbReference type="ARBA" id="ARBA00022884"/>
    </source>
</evidence>
<protein>
    <recommendedName>
        <fullName evidence="4">HTH La-type RNA-binding domain-containing protein</fullName>
    </recommendedName>
</protein>
<dbReference type="PANTHER" id="PTHR22792:SF43">
    <property type="entry name" value="LA-RELATED PROTEIN 4B"/>
    <property type="match status" value="1"/>
</dbReference>
<reference evidence="5" key="1">
    <citation type="submission" date="2025-08" db="UniProtKB">
        <authorList>
            <consortium name="Ensembl"/>
        </authorList>
    </citation>
    <scope>IDENTIFICATION</scope>
</reference>
<evidence type="ECO:0000256" key="2">
    <source>
        <dbReference type="PROSITE-ProRule" id="PRU00332"/>
    </source>
</evidence>
<feature type="compositionally biased region" description="Polar residues" evidence="3">
    <location>
        <begin position="598"/>
        <end position="618"/>
    </location>
</feature>
<dbReference type="Gene3D" id="1.10.10.10">
    <property type="entry name" value="Winged helix-like DNA-binding domain superfamily/Winged helix DNA-binding domain"/>
    <property type="match status" value="1"/>
</dbReference>
<dbReference type="Proteomes" id="UP000264820">
    <property type="component" value="Unplaced"/>
</dbReference>
<organism evidence="5 6">
    <name type="scientific">Hippocampus comes</name>
    <name type="common">Tiger tail seahorse</name>
    <dbReference type="NCBI Taxonomy" id="109280"/>
    <lineage>
        <taxon>Eukaryota</taxon>
        <taxon>Metazoa</taxon>
        <taxon>Chordata</taxon>
        <taxon>Craniata</taxon>
        <taxon>Vertebrata</taxon>
        <taxon>Euteleostomi</taxon>
        <taxon>Actinopterygii</taxon>
        <taxon>Neopterygii</taxon>
        <taxon>Teleostei</taxon>
        <taxon>Neoteleostei</taxon>
        <taxon>Acanthomorphata</taxon>
        <taxon>Syngnathiaria</taxon>
        <taxon>Syngnathiformes</taxon>
        <taxon>Syngnathoidei</taxon>
        <taxon>Syngnathidae</taxon>
        <taxon>Hippocampus</taxon>
    </lineage>
</organism>
<dbReference type="InterPro" id="IPR036388">
    <property type="entry name" value="WH-like_DNA-bd_sf"/>
</dbReference>
<feature type="compositionally biased region" description="Acidic residues" evidence="3">
    <location>
        <begin position="665"/>
        <end position="677"/>
    </location>
</feature>
<sequence length="1154" mass="127298">MVALIDQKCDFTHLKLLSFYYILYSKKHIQGVVDWLSCDLNLFYLLRVCHVKQEVRCCHSNSRPLLRRCNKKPKWRAVHAPPTSVLDTELTEHNFQMGCCFSKEAGPDQNSEKSSLLHTPHQDRVHNSMEQVRHQAVAVAQHVSLDEEEDAGAARAEVRPGLDCQARMVVSEKTVQAPSSHKDERAILIPAGASVIPDSSAGVTLSPSRNCEPAPYMEVLSQSLTRQNIVANATRRAQWFTQNLEGQKLLHPEGYRSGSSGTRGDSCSKVPRDLTLSSVSHQDRVSLIGEDCIVTTTLGQDLQTRTQRFYSICSIDTNDLDHDDHSQARASGTCAGSSPSQTASPLLNQPLNSAPLTGTSGIIPELQVDPHIPRGMPEGNEPSKAEGDSCVQTFDQLMLTEQSVSSIQTSKEIQLDHIQRSEPASESPKEVRSFPELDITEQQSEEEDQSSLLREDGVPANKSEEDKVIHKNATLTQLTSLPVFLTSVVELKTPGLDNEDDLCDQTTLTEKEPSLSHTSKETPAILRENQVDHVQHSQPGIDSPKEFHSCPEPDIAEPQIEGEEKCSSRRKDNVPESESVECLGLTDEEDSCDRMTLREQSASSELQTSQEKTSTFQENHLDRVQHSQQAGENLKEVPHSRPSCSLESNVVEQHDEGQDTRSVQPEEDDAPERTNEEDELIHSNLTHTQVSFPSILSTSPHQCGNGEGTGRVNEDMSTKVGLAAFSEQDASSTRYHESDSKAVHTNLNCLHSSSSSVEKISGNRLESSREVCEEEEETAECPSDPPEPTNGSLRDEKETVPLPQEEHPKTPPCASSDTEMVNVCRPDEVSCHLQDLGVQVEFDQLDVHALTPSYEIHFLGQEAPGEEGESGMRELVLELLGGDADVSVCHVNHQTWIGPAVEDRCQAWVQGAPQSPDEMVAELQQPGPVLLGAFPCDPVLPLIPCEWAWHTGRPQAPLGSLQTLNPDAEVWTGSNYDLPQARQPWLYLPNGQVDLQNHALHTELADIGVGVTEVEAQPKATENHVLPEPDSGELMQQLRSTLDYCLSREYLANDLYLQSRMEDDQYVPIAALAGLHAIKCLGADLQLVTDVVKTVPQVQMSPCGHKVRANHSRYVLILREIPSSTPREERPVRLLFILTLIRSPPPAGGGSALQ</sequence>
<feature type="region of interest" description="Disordered" evidence="3">
    <location>
        <begin position="494"/>
        <end position="677"/>
    </location>
</feature>
<feature type="compositionally biased region" description="Polar residues" evidence="3">
    <location>
        <begin position="642"/>
        <end position="651"/>
    </location>
</feature>
<dbReference type="GO" id="GO:0003730">
    <property type="term" value="F:mRNA 3'-UTR binding"/>
    <property type="evidence" value="ECO:0007669"/>
    <property type="project" value="TreeGrafter"/>
</dbReference>
<feature type="region of interest" description="Disordered" evidence="3">
    <location>
        <begin position="752"/>
        <end position="817"/>
    </location>
</feature>
<proteinExistence type="predicted"/>
<evidence type="ECO:0000313" key="6">
    <source>
        <dbReference type="Proteomes" id="UP000264820"/>
    </source>
</evidence>
<reference evidence="5" key="2">
    <citation type="submission" date="2025-09" db="UniProtKB">
        <authorList>
            <consortium name="Ensembl"/>
        </authorList>
    </citation>
    <scope>IDENTIFICATION</scope>
</reference>
<dbReference type="SUPFAM" id="SSF46785">
    <property type="entry name" value="Winged helix' DNA-binding domain"/>
    <property type="match status" value="1"/>
</dbReference>
<dbReference type="InterPro" id="IPR036390">
    <property type="entry name" value="WH_DNA-bd_sf"/>
</dbReference>
<dbReference type="SMART" id="SM00715">
    <property type="entry name" value="LA"/>
    <property type="match status" value="1"/>
</dbReference>
<feature type="compositionally biased region" description="Basic and acidic residues" evidence="3">
    <location>
        <begin position="793"/>
        <end position="809"/>
    </location>
</feature>
<dbReference type="InterPro" id="IPR006630">
    <property type="entry name" value="La_HTH"/>
</dbReference>
<dbReference type="PROSITE" id="PS50961">
    <property type="entry name" value="HTH_LA"/>
    <property type="match status" value="1"/>
</dbReference>
<accession>A0A3Q2XNV1</accession>
<feature type="compositionally biased region" description="Basic and acidic residues" evidence="3">
    <location>
        <begin position="562"/>
        <end position="574"/>
    </location>
</feature>
<dbReference type="GO" id="GO:0005829">
    <property type="term" value="C:cytosol"/>
    <property type="evidence" value="ECO:0007669"/>
    <property type="project" value="TreeGrafter"/>
</dbReference>
<dbReference type="Ensembl" id="ENSHCOT00000003733.1">
    <property type="protein sequence ID" value="ENSHCOP00000006400.1"/>
    <property type="gene ID" value="ENSHCOG00000008195.1"/>
</dbReference>
<feature type="compositionally biased region" description="Basic and acidic residues" evidence="3">
    <location>
        <begin position="453"/>
        <end position="466"/>
    </location>
</feature>
<feature type="region of interest" description="Disordered" evidence="3">
    <location>
        <begin position="415"/>
        <end position="466"/>
    </location>
</feature>
<feature type="domain" description="HTH La-type RNA-binding" evidence="4">
    <location>
        <begin position="1028"/>
        <end position="1117"/>
    </location>
</feature>
<dbReference type="AlphaFoldDB" id="A0A3Q2XNV1"/>
<dbReference type="PANTHER" id="PTHR22792">
    <property type="entry name" value="LUPUS LA PROTEIN-RELATED"/>
    <property type="match status" value="1"/>
</dbReference>
<dbReference type="Pfam" id="PF05383">
    <property type="entry name" value="La"/>
    <property type="match status" value="1"/>
</dbReference>
<keyword evidence="6" id="KW-1185">Reference proteome</keyword>
<feature type="region of interest" description="Disordered" evidence="3">
    <location>
        <begin position="324"/>
        <end position="387"/>
    </location>
</feature>